<sequence>MNAITVGYTTARNTPHYPSTTKPHHSACGRRLTITTERTIARTSICQICRATVGEPVTIVPATGICTSCGDHVTLNDDAAIEPHQALHPRTSRWIACDGSNQPAEHRRQPRYQMAVAA</sequence>
<evidence type="ECO:0008006" key="4">
    <source>
        <dbReference type="Google" id="ProtNLM"/>
    </source>
</evidence>
<dbReference type="RefSeq" id="WP_375733308.1">
    <property type="nucleotide sequence ID" value="NZ_JBCGDC010000011.1"/>
</dbReference>
<proteinExistence type="predicted"/>
<evidence type="ECO:0000256" key="1">
    <source>
        <dbReference type="SAM" id="MobiDB-lite"/>
    </source>
</evidence>
<reference evidence="2 3" key="1">
    <citation type="submission" date="2024-04" db="EMBL/GenBank/DDBJ databases">
        <title>Polymorphospora sp. isolated from Baiyangdian Lake in Xiong'an New Area.</title>
        <authorList>
            <person name="Zhang X."/>
            <person name="Liu J."/>
        </authorList>
    </citation>
    <scope>NUCLEOTIDE SEQUENCE [LARGE SCALE GENOMIC DNA]</scope>
    <source>
        <strain evidence="2 3">2-325</strain>
    </source>
</reference>
<organism evidence="2 3">
    <name type="scientific">Polymorphospora lycopeni</name>
    <dbReference type="NCBI Taxonomy" id="3140240"/>
    <lineage>
        <taxon>Bacteria</taxon>
        <taxon>Bacillati</taxon>
        <taxon>Actinomycetota</taxon>
        <taxon>Actinomycetes</taxon>
        <taxon>Micromonosporales</taxon>
        <taxon>Micromonosporaceae</taxon>
        <taxon>Polymorphospora</taxon>
    </lineage>
</organism>
<comment type="caution">
    <text evidence="2">The sequence shown here is derived from an EMBL/GenBank/DDBJ whole genome shotgun (WGS) entry which is preliminary data.</text>
</comment>
<gene>
    <name evidence="2" type="ORF">AAFH96_05675</name>
</gene>
<accession>A0ABV5CKS2</accession>
<evidence type="ECO:0000313" key="2">
    <source>
        <dbReference type="EMBL" id="MFB6392593.1"/>
    </source>
</evidence>
<dbReference type="Proteomes" id="UP001582793">
    <property type="component" value="Unassembled WGS sequence"/>
</dbReference>
<name>A0ABV5CKS2_9ACTN</name>
<protein>
    <recommendedName>
        <fullName evidence="4">C2H2-type domain-containing protein</fullName>
    </recommendedName>
</protein>
<keyword evidence="3" id="KW-1185">Reference proteome</keyword>
<feature type="region of interest" description="Disordered" evidence="1">
    <location>
        <begin position="1"/>
        <end position="25"/>
    </location>
</feature>
<feature type="compositionally biased region" description="Polar residues" evidence="1">
    <location>
        <begin position="7"/>
        <end position="21"/>
    </location>
</feature>
<dbReference type="EMBL" id="JBCGDC010000011">
    <property type="protein sequence ID" value="MFB6392593.1"/>
    <property type="molecule type" value="Genomic_DNA"/>
</dbReference>
<evidence type="ECO:0000313" key="3">
    <source>
        <dbReference type="Proteomes" id="UP001582793"/>
    </source>
</evidence>